<protein>
    <recommendedName>
        <fullName evidence="11">RILP-like protein 2</fullName>
    </recommendedName>
</protein>
<organism evidence="16 17">
    <name type="scientific">Hucho hucho</name>
    <name type="common">huchen</name>
    <dbReference type="NCBI Taxonomy" id="62062"/>
    <lineage>
        <taxon>Eukaryota</taxon>
        <taxon>Metazoa</taxon>
        <taxon>Chordata</taxon>
        <taxon>Craniata</taxon>
        <taxon>Vertebrata</taxon>
        <taxon>Euteleostomi</taxon>
        <taxon>Actinopterygii</taxon>
        <taxon>Neopterygii</taxon>
        <taxon>Teleostei</taxon>
        <taxon>Protacanthopterygii</taxon>
        <taxon>Salmoniformes</taxon>
        <taxon>Salmonidae</taxon>
        <taxon>Salmoninae</taxon>
        <taxon>Hucho</taxon>
    </lineage>
</organism>
<feature type="coiled-coil region" evidence="12">
    <location>
        <begin position="269"/>
        <end position="352"/>
    </location>
</feature>
<evidence type="ECO:0000256" key="12">
    <source>
        <dbReference type="SAM" id="Coils"/>
    </source>
</evidence>
<dbReference type="InterPro" id="IPR051241">
    <property type="entry name" value="DZIP_RILPL"/>
</dbReference>
<dbReference type="GO" id="GO:0051959">
    <property type="term" value="F:dynein light intermediate chain binding"/>
    <property type="evidence" value="ECO:0007669"/>
    <property type="project" value="TreeGrafter"/>
</dbReference>
<keyword evidence="17" id="KW-1185">Reference proteome</keyword>
<evidence type="ECO:0000256" key="13">
    <source>
        <dbReference type="SAM" id="MobiDB-lite"/>
    </source>
</evidence>
<feature type="domain" description="RH2" evidence="15">
    <location>
        <begin position="386"/>
        <end position="462"/>
    </location>
</feature>
<dbReference type="GO" id="GO:0005813">
    <property type="term" value="C:centrosome"/>
    <property type="evidence" value="ECO:0007669"/>
    <property type="project" value="UniProtKB-SubCell"/>
</dbReference>
<evidence type="ECO:0000256" key="6">
    <source>
        <dbReference type="ARBA" id="ARBA00022927"/>
    </source>
</evidence>
<feature type="compositionally biased region" description="Basic and acidic residues" evidence="13">
    <location>
        <begin position="523"/>
        <end position="537"/>
    </location>
</feature>
<keyword evidence="9" id="KW-0206">Cytoskeleton</keyword>
<dbReference type="Gene3D" id="1.20.58.1770">
    <property type="match status" value="1"/>
</dbReference>
<dbReference type="Pfam" id="PF09744">
    <property type="entry name" value="RH1"/>
    <property type="match status" value="1"/>
</dbReference>
<dbReference type="GO" id="GO:0005829">
    <property type="term" value="C:cytosol"/>
    <property type="evidence" value="ECO:0007669"/>
    <property type="project" value="UniProtKB-SubCell"/>
</dbReference>
<keyword evidence="5" id="KW-0963">Cytoplasm</keyword>
<dbReference type="Gene3D" id="6.10.230.10">
    <property type="match status" value="1"/>
</dbReference>
<evidence type="ECO:0000313" key="17">
    <source>
        <dbReference type="Proteomes" id="UP000314982"/>
    </source>
</evidence>
<feature type="region of interest" description="Disordered" evidence="13">
    <location>
        <begin position="455"/>
        <end position="537"/>
    </location>
</feature>
<keyword evidence="6" id="KW-0653">Protein transport</keyword>
<dbReference type="GO" id="GO:0036064">
    <property type="term" value="C:ciliary basal body"/>
    <property type="evidence" value="ECO:0007669"/>
    <property type="project" value="TreeGrafter"/>
</dbReference>
<dbReference type="Proteomes" id="UP000314982">
    <property type="component" value="Unassembled WGS sequence"/>
</dbReference>
<reference evidence="16" key="2">
    <citation type="submission" date="2025-08" db="UniProtKB">
        <authorList>
            <consortium name="Ensembl"/>
        </authorList>
    </citation>
    <scope>IDENTIFICATION</scope>
</reference>
<dbReference type="InterPro" id="IPR021563">
    <property type="entry name" value="RILP_dimer"/>
</dbReference>
<reference evidence="16" key="3">
    <citation type="submission" date="2025-09" db="UniProtKB">
        <authorList>
            <consortium name="Ensembl"/>
        </authorList>
    </citation>
    <scope>IDENTIFICATION</scope>
</reference>
<evidence type="ECO:0000256" key="9">
    <source>
        <dbReference type="ARBA" id="ARBA00023212"/>
    </source>
</evidence>
<dbReference type="Pfam" id="PF11461">
    <property type="entry name" value="RILP"/>
    <property type="match status" value="1"/>
</dbReference>
<dbReference type="PROSITE" id="PS51776">
    <property type="entry name" value="RH1"/>
    <property type="match status" value="1"/>
</dbReference>
<evidence type="ECO:0000256" key="10">
    <source>
        <dbReference type="ARBA" id="ARBA00023273"/>
    </source>
</evidence>
<feature type="coiled-coil region" evidence="12">
    <location>
        <begin position="196"/>
        <end position="243"/>
    </location>
</feature>
<dbReference type="InterPro" id="IPR034743">
    <property type="entry name" value="RH1"/>
</dbReference>
<dbReference type="GO" id="GO:0031267">
    <property type="term" value="F:small GTPase binding"/>
    <property type="evidence" value="ECO:0007669"/>
    <property type="project" value="TreeGrafter"/>
</dbReference>
<keyword evidence="7 12" id="KW-0175">Coiled coil</keyword>
<sequence>MRFKLKRACCCLDDQACNSRVKFEHRGTNKVYILDAAAYRDIDKTPVYCENTFSLVVFRLSPGNCLVTLRTTFLFYFWVSILTCMHTGANMENDCDINDQKQDVKKSEWCFERTCSALTVDDVYEIAKLIGSEVEKLIDSYGKESATALLPKIVQVLELLESFASRNHAHKSKEEELLKAFETLHVQKQKKTRSVKECDESRKNEIQREVQQQEEAEKQRSRCEELQAQVLHLQTENQELQSCLRGNHAQEDRVQRQEREVMLKLKEVVDKQRDELRAKVQQIASMSKEVEALQEQLDRFMKMNGELRHKQSIVTAQVKSAVERKADMEADLREKHKEIECLTTQLEKANAAAGTVCLSLVEKASPCRTEVDLTGKLVIDLKDPNRPCFTKQEVREMLTERNELKANLFLVQEELSYYQREILNDERCPGFLLDAVRSAIKKQKTVIKAKMLGMPEDECSSDEEKGPLFERRAETETETDSTDSKPQASRIRNLFGFLTRSGSNHSSSSPSENKAASSWEIIDDTKTTAETEPRRSP</sequence>
<evidence type="ECO:0000256" key="5">
    <source>
        <dbReference type="ARBA" id="ARBA00022490"/>
    </source>
</evidence>
<dbReference type="PANTHER" id="PTHR21502">
    <property type="entry name" value="ZINC FINGER PROTEIN DZIP1"/>
    <property type="match status" value="1"/>
</dbReference>
<dbReference type="GeneTree" id="ENSGT00940000161117"/>
<dbReference type="SUPFAM" id="SSF161256">
    <property type="entry name" value="RILP dimerisation region"/>
    <property type="match status" value="1"/>
</dbReference>
<proteinExistence type="predicted"/>
<dbReference type="GO" id="GO:0046983">
    <property type="term" value="F:protein dimerization activity"/>
    <property type="evidence" value="ECO:0007669"/>
    <property type="project" value="InterPro"/>
</dbReference>
<dbReference type="FunFam" id="1.20.58.1770:FF:000003">
    <property type="entry name" value="RILP-like protein 2 isoform X1"/>
    <property type="match status" value="1"/>
</dbReference>
<dbReference type="PROSITE" id="PS51777">
    <property type="entry name" value="RH2"/>
    <property type="match status" value="1"/>
</dbReference>
<dbReference type="Ensembl" id="ENSHHUT00000027685.1">
    <property type="protein sequence ID" value="ENSHHUP00000026634.1"/>
    <property type="gene ID" value="ENSHHUG00000016872.1"/>
</dbReference>
<evidence type="ECO:0000256" key="1">
    <source>
        <dbReference type="ARBA" id="ARBA00004138"/>
    </source>
</evidence>
<dbReference type="AlphaFoldDB" id="A0A4W5LLG0"/>
<dbReference type="PANTHER" id="PTHR21502:SF7">
    <property type="entry name" value="RAB-INTERACTING LYSOSOMAL PROTEIN"/>
    <property type="match status" value="1"/>
</dbReference>
<name>A0A4W5LLG0_9TELE</name>
<keyword evidence="4" id="KW-0813">Transport</keyword>
<evidence type="ECO:0000256" key="2">
    <source>
        <dbReference type="ARBA" id="ARBA00004300"/>
    </source>
</evidence>
<dbReference type="GO" id="GO:0060271">
    <property type="term" value="P:cilium assembly"/>
    <property type="evidence" value="ECO:0007669"/>
    <property type="project" value="TreeGrafter"/>
</dbReference>
<evidence type="ECO:0000259" key="15">
    <source>
        <dbReference type="PROSITE" id="PS51777"/>
    </source>
</evidence>
<keyword evidence="8" id="KW-0969">Cilium</keyword>
<reference evidence="17" key="1">
    <citation type="submission" date="2018-06" db="EMBL/GenBank/DDBJ databases">
        <title>Genome assembly of Danube salmon.</title>
        <authorList>
            <person name="Macqueen D.J."/>
            <person name="Gundappa M.K."/>
        </authorList>
    </citation>
    <scope>NUCLEOTIDE SEQUENCE [LARGE SCALE GENOMIC DNA]</scope>
</reference>
<comment type="subcellular location">
    <subcellularLocation>
        <location evidence="1">Cell projection</location>
        <location evidence="1">Cilium</location>
    </subcellularLocation>
    <subcellularLocation>
        <location evidence="2">Cytoplasm</location>
        <location evidence="2">Cytoskeleton</location>
        <location evidence="2">Microtubule organizing center</location>
        <location evidence="2">Centrosome</location>
    </subcellularLocation>
    <subcellularLocation>
        <location evidence="3">Cytoplasm</location>
        <location evidence="3">Cytosol</location>
    </subcellularLocation>
</comment>
<keyword evidence="10" id="KW-0966">Cell projection</keyword>
<dbReference type="GO" id="GO:0015031">
    <property type="term" value="P:protein transport"/>
    <property type="evidence" value="ECO:0007669"/>
    <property type="project" value="UniProtKB-KW"/>
</dbReference>
<dbReference type="STRING" id="62062.ENSHHUP00000026634"/>
<evidence type="ECO:0000256" key="3">
    <source>
        <dbReference type="ARBA" id="ARBA00004514"/>
    </source>
</evidence>
<feature type="compositionally biased region" description="Low complexity" evidence="13">
    <location>
        <begin position="501"/>
        <end position="518"/>
    </location>
</feature>
<evidence type="ECO:0000259" key="14">
    <source>
        <dbReference type="PROSITE" id="PS51776"/>
    </source>
</evidence>
<evidence type="ECO:0000313" key="16">
    <source>
        <dbReference type="Ensembl" id="ENSHHUP00000026634.1"/>
    </source>
</evidence>
<evidence type="ECO:0000256" key="8">
    <source>
        <dbReference type="ARBA" id="ARBA00023069"/>
    </source>
</evidence>
<evidence type="ECO:0000256" key="7">
    <source>
        <dbReference type="ARBA" id="ARBA00023054"/>
    </source>
</evidence>
<dbReference type="InterPro" id="IPR034744">
    <property type="entry name" value="RH2"/>
</dbReference>
<dbReference type="CDD" id="cd14445">
    <property type="entry name" value="RILP-like"/>
    <property type="match status" value="1"/>
</dbReference>
<feature type="domain" description="RH1" evidence="14">
    <location>
        <begin position="106"/>
        <end position="194"/>
    </location>
</feature>
<feature type="compositionally biased region" description="Basic and acidic residues" evidence="13">
    <location>
        <begin position="462"/>
        <end position="475"/>
    </location>
</feature>
<accession>A0A4W5LLG0</accession>
<evidence type="ECO:0000256" key="4">
    <source>
        <dbReference type="ARBA" id="ARBA00022448"/>
    </source>
</evidence>
<evidence type="ECO:0000256" key="11">
    <source>
        <dbReference type="ARBA" id="ARBA00040819"/>
    </source>
</evidence>